<dbReference type="CDD" id="cd02930">
    <property type="entry name" value="DCR_FMN"/>
    <property type="match status" value="1"/>
</dbReference>
<dbReference type="Pfam" id="PF07992">
    <property type="entry name" value="Pyr_redox_2"/>
    <property type="match status" value="1"/>
</dbReference>
<dbReference type="PRINTS" id="PR00368">
    <property type="entry name" value="FADPNR"/>
</dbReference>
<evidence type="ECO:0000256" key="6">
    <source>
        <dbReference type="ARBA" id="ARBA00022723"/>
    </source>
</evidence>
<keyword evidence="7" id="KW-0560">Oxidoreductase</keyword>
<dbReference type="EMBL" id="JALJRB010000002">
    <property type="protein sequence ID" value="MCJ8499578.1"/>
    <property type="molecule type" value="Genomic_DNA"/>
</dbReference>
<gene>
    <name evidence="12" type="ORF">MRX98_03250</name>
</gene>
<evidence type="ECO:0000313" key="12">
    <source>
        <dbReference type="EMBL" id="MCJ8499578.1"/>
    </source>
</evidence>
<dbReference type="GO" id="GO:0016491">
    <property type="term" value="F:oxidoreductase activity"/>
    <property type="evidence" value="ECO:0007669"/>
    <property type="project" value="UniProtKB-KW"/>
</dbReference>
<evidence type="ECO:0000259" key="11">
    <source>
        <dbReference type="Pfam" id="PF07992"/>
    </source>
</evidence>
<evidence type="ECO:0000256" key="4">
    <source>
        <dbReference type="ARBA" id="ARBA00022630"/>
    </source>
</evidence>
<dbReference type="InterPro" id="IPR051793">
    <property type="entry name" value="NADH:flavin_oxidoreductase"/>
</dbReference>
<evidence type="ECO:0000256" key="5">
    <source>
        <dbReference type="ARBA" id="ARBA00022643"/>
    </source>
</evidence>
<comment type="cofactor">
    <cofactor evidence="2">
        <name>[4Fe-4S] cluster</name>
        <dbReference type="ChEBI" id="CHEBI:49883"/>
    </cofactor>
</comment>
<evidence type="ECO:0000256" key="8">
    <source>
        <dbReference type="ARBA" id="ARBA00023004"/>
    </source>
</evidence>
<dbReference type="Gene3D" id="3.40.50.720">
    <property type="entry name" value="NAD(P)-binding Rossmann-like Domain"/>
    <property type="match status" value="1"/>
</dbReference>
<comment type="caution">
    <text evidence="12">The sequence shown here is derived from an EMBL/GenBank/DDBJ whole genome shotgun (WGS) entry which is preliminary data.</text>
</comment>
<feature type="domain" description="NADH:flavin oxidoreductase/NADH oxidase N-terminal" evidence="10">
    <location>
        <begin position="9"/>
        <end position="332"/>
    </location>
</feature>
<evidence type="ECO:0000256" key="1">
    <source>
        <dbReference type="ARBA" id="ARBA00001917"/>
    </source>
</evidence>
<accession>A0AA41R070</accession>
<dbReference type="AlphaFoldDB" id="A0AA41R070"/>
<dbReference type="Proteomes" id="UP001165427">
    <property type="component" value="Unassembled WGS sequence"/>
</dbReference>
<dbReference type="PANTHER" id="PTHR42917">
    <property type="entry name" value="2,4-DIENOYL-COA REDUCTASE"/>
    <property type="match status" value="1"/>
</dbReference>
<dbReference type="GO" id="GO:0010181">
    <property type="term" value="F:FMN binding"/>
    <property type="evidence" value="ECO:0007669"/>
    <property type="project" value="InterPro"/>
</dbReference>
<protein>
    <submittedName>
        <fullName evidence="12">NADPH-dependent 2,4-dienoyl-CoA reductase</fullName>
    </submittedName>
</protein>
<evidence type="ECO:0000256" key="9">
    <source>
        <dbReference type="ARBA" id="ARBA00023014"/>
    </source>
</evidence>
<keyword evidence="5" id="KW-0288">FMN</keyword>
<organism evidence="12 13">
    <name type="scientific">Desulfatitalea alkaliphila</name>
    <dbReference type="NCBI Taxonomy" id="2929485"/>
    <lineage>
        <taxon>Bacteria</taxon>
        <taxon>Pseudomonadati</taxon>
        <taxon>Thermodesulfobacteriota</taxon>
        <taxon>Desulfobacteria</taxon>
        <taxon>Desulfobacterales</taxon>
        <taxon>Desulfosarcinaceae</taxon>
        <taxon>Desulfatitalea</taxon>
    </lineage>
</organism>
<evidence type="ECO:0000256" key="3">
    <source>
        <dbReference type="ARBA" id="ARBA00011048"/>
    </source>
</evidence>
<dbReference type="RefSeq" id="WP_246902952.1">
    <property type="nucleotide sequence ID" value="NZ_JALJRB010000002.1"/>
</dbReference>
<dbReference type="InterPro" id="IPR036188">
    <property type="entry name" value="FAD/NAD-bd_sf"/>
</dbReference>
<comment type="cofactor">
    <cofactor evidence="1">
        <name>FMN</name>
        <dbReference type="ChEBI" id="CHEBI:58210"/>
    </cofactor>
</comment>
<dbReference type="Gene3D" id="3.20.20.70">
    <property type="entry name" value="Aldolase class I"/>
    <property type="match status" value="1"/>
</dbReference>
<keyword evidence="6" id="KW-0479">Metal-binding</keyword>
<sequence length="678" mass="72454">MAHPLYPRLLAPFVLGGVPLANRVVMGAMHLGWEANKDGAERLAAFYAERAMGGVGLIITGGIAPNAAGCIVEGGAKLTDAAETARHRQVVQAVHALNTPICLQILHAGRYARHRQAVAPSAVQAPINLVRPKALSADAVEAQVADFARCARLARQAGYDGVEIMGSEGYLINQFIVRRTNRRNDQWGGAYANRTRFALAVAARVRQAWGPDGLVLFRLSILDLVAEGSTFEEIVYLARRLADAGVTAINTGIGWHEARIPTIAAMVPRAAFAWISARLKKEVDLPLIAGNRINTPEMAETVLAEGAADLIAMARPLLADPDFVAKAATGRSHLINTCVACNQACLDHLFSGRAVTCLVNPRAGRELDRPCQPAHTVLKIAVIGAGPAGLACAVTAARRGHTVHLFEQSPFIGGQLTMAQAVPGKGEFAETVRYFQCQLDLLGVKLHLNRRMAAHSLLRTGYEAVVVATGAAPRRIALPGIDHPRVMSYEAVLRGRAPVGSRVAIIGAGAIGVDIALFLTRNQTTPWRDPPAFQRHWGIDPAIRSPGGLSEDPLPAYDAPRQVYLLQRNKRKPGARLGITTGWILRAELARRGVMALSGVTYQRIDNQGLHILYKGASSCLAVNHVVLCAGQEPRRALADALMAYDVPVHIIGGALSTDDLDARQAIAQGTALALRLG</sequence>
<evidence type="ECO:0000313" key="13">
    <source>
        <dbReference type="Proteomes" id="UP001165427"/>
    </source>
</evidence>
<keyword evidence="9" id="KW-0411">Iron-sulfur</keyword>
<evidence type="ECO:0000259" key="10">
    <source>
        <dbReference type="Pfam" id="PF00724"/>
    </source>
</evidence>
<dbReference type="Gene3D" id="3.50.50.60">
    <property type="entry name" value="FAD/NAD(P)-binding domain"/>
    <property type="match status" value="1"/>
</dbReference>
<evidence type="ECO:0000256" key="7">
    <source>
        <dbReference type="ARBA" id="ARBA00023002"/>
    </source>
</evidence>
<comment type="similarity">
    <text evidence="3">In the N-terminal section; belongs to the NADH:flavin oxidoreductase/NADH oxidase family.</text>
</comment>
<dbReference type="GO" id="GO:0046872">
    <property type="term" value="F:metal ion binding"/>
    <property type="evidence" value="ECO:0007669"/>
    <property type="project" value="UniProtKB-KW"/>
</dbReference>
<reference evidence="12" key="1">
    <citation type="submission" date="2022-04" db="EMBL/GenBank/DDBJ databases">
        <title>Desulfatitalea alkaliphila sp. nov., a novel anaerobic sulfate-reducing bacterium isolated from terrestrial mud volcano, Taman Peninsula, Russia.</title>
        <authorList>
            <person name="Khomyakova M.A."/>
            <person name="Merkel A.Y."/>
            <person name="Slobodkin A.I."/>
        </authorList>
    </citation>
    <scope>NUCLEOTIDE SEQUENCE</scope>
    <source>
        <strain evidence="12">M08but</strain>
    </source>
</reference>
<dbReference type="PRINTS" id="PR00469">
    <property type="entry name" value="PNDRDTASEII"/>
</dbReference>
<name>A0AA41R070_9BACT</name>
<dbReference type="InterPro" id="IPR023753">
    <property type="entry name" value="FAD/NAD-binding_dom"/>
</dbReference>
<dbReference type="SUPFAM" id="SSF51971">
    <property type="entry name" value="Nucleotide-binding domain"/>
    <property type="match status" value="1"/>
</dbReference>
<dbReference type="PANTHER" id="PTHR42917:SF2">
    <property type="entry name" value="2,4-DIENOYL-COA REDUCTASE [(2E)-ENOYL-COA-PRODUCING]"/>
    <property type="match status" value="1"/>
</dbReference>
<dbReference type="SUPFAM" id="SSF51395">
    <property type="entry name" value="FMN-linked oxidoreductases"/>
    <property type="match status" value="1"/>
</dbReference>
<dbReference type="InterPro" id="IPR013785">
    <property type="entry name" value="Aldolase_TIM"/>
</dbReference>
<keyword evidence="13" id="KW-1185">Reference proteome</keyword>
<dbReference type="SUPFAM" id="SSF51905">
    <property type="entry name" value="FAD/NAD(P)-binding domain"/>
    <property type="match status" value="1"/>
</dbReference>
<evidence type="ECO:0000256" key="2">
    <source>
        <dbReference type="ARBA" id="ARBA00001966"/>
    </source>
</evidence>
<keyword evidence="4" id="KW-0285">Flavoprotein</keyword>
<feature type="domain" description="FAD/NAD(P)-binding" evidence="11">
    <location>
        <begin position="379"/>
        <end position="641"/>
    </location>
</feature>
<dbReference type="GO" id="GO:0051536">
    <property type="term" value="F:iron-sulfur cluster binding"/>
    <property type="evidence" value="ECO:0007669"/>
    <property type="project" value="UniProtKB-KW"/>
</dbReference>
<keyword evidence="8" id="KW-0408">Iron</keyword>
<dbReference type="Pfam" id="PF00724">
    <property type="entry name" value="Oxidored_FMN"/>
    <property type="match status" value="1"/>
</dbReference>
<proteinExistence type="inferred from homology"/>
<dbReference type="InterPro" id="IPR001155">
    <property type="entry name" value="OxRdtase_FMN_N"/>
</dbReference>